<keyword evidence="1" id="KW-0175">Coiled coil</keyword>
<accession>A0A7S4UJR1</accession>
<protein>
    <submittedName>
        <fullName evidence="2">Uncharacterized protein</fullName>
    </submittedName>
</protein>
<organism evidence="2">
    <name type="scientific">Alexandrium monilatum</name>
    <dbReference type="NCBI Taxonomy" id="311494"/>
    <lineage>
        <taxon>Eukaryota</taxon>
        <taxon>Sar</taxon>
        <taxon>Alveolata</taxon>
        <taxon>Dinophyceae</taxon>
        <taxon>Gonyaulacales</taxon>
        <taxon>Pyrocystaceae</taxon>
        <taxon>Alexandrium</taxon>
    </lineage>
</organism>
<evidence type="ECO:0000313" key="2">
    <source>
        <dbReference type="EMBL" id="CAE4588563.1"/>
    </source>
</evidence>
<reference evidence="2" key="1">
    <citation type="submission" date="2021-01" db="EMBL/GenBank/DDBJ databases">
        <authorList>
            <person name="Corre E."/>
            <person name="Pelletier E."/>
            <person name="Niang G."/>
            <person name="Scheremetjew M."/>
            <person name="Finn R."/>
            <person name="Kale V."/>
            <person name="Holt S."/>
            <person name="Cochrane G."/>
            <person name="Meng A."/>
            <person name="Brown T."/>
            <person name="Cohen L."/>
        </authorList>
    </citation>
    <scope>NUCLEOTIDE SEQUENCE</scope>
    <source>
        <strain evidence="2">CCMP3105</strain>
    </source>
</reference>
<name>A0A7S4UJR1_9DINO</name>
<gene>
    <name evidence="2" type="ORF">AMON00008_LOCUS23007</name>
</gene>
<dbReference type="EMBL" id="HBNR01033532">
    <property type="protein sequence ID" value="CAE4588563.1"/>
    <property type="molecule type" value="Transcribed_RNA"/>
</dbReference>
<dbReference type="AlphaFoldDB" id="A0A7S4UJR1"/>
<sequence length="485" mass="52143">MVDVVPMRLFSSQCMQVLEVVRVLSEVAERTGLEAHSARLKQLEAGVVEVAAATGVRAAPAPEVTAVPSCTGRQAAAGGGAAAVAALRLAPSSPGRPPSAGPEGAPASSVTICARHLLAQLEDARSGMRQLRGERQAAIQATEQMLLQETEQLRRGEQTLDHDVRSMREEVRTAVLEARKLVEAQEVKLQAAALEAKRARDQAALAYEASTRVGKDAEAHHARTATEVTEVRASVGDLGTEVRTILQVMQQNVSSLQEAETGQRLSVSRQALGAVAAMEERLLQRLAETRRELEAQQEQAAELHKSVCSSVGQDRTALSALEADLRDLRSRSEAGALSHSSAALLQQKEIPHAWRVALEDAVHRAQFVVDDARRQAENQHREIEVRLKALAAEHARTSVAKEAFARALGAEKSAETALRLAQAIEGSVKQLQYLAAEMRPLPSSCGPNCAQPAMQDGFSGHEGFPFIVVGHDSGFERRPNPALEH</sequence>
<proteinExistence type="predicted"/>
<evidence type="ECO:0000256" key="1">
    <source>
        <dbReference type="SAM" id="Coils"/>
    </source>
</evidence>
<feature type="coiled-coil region" evidence="1">
    <location>
        <begin position="276"/>
        <end position="306"/>
    </location>
</feature>